<keyword evidence="4" id="KW-1185">Reference proteome</keyword>
<dbReference type="InterPro" id="IPR036217">
    <property type="entry name" value="MethylDNA_cys_MeTrfase_DNAb"/>
</dbReference>
<dbReference type="EMBL" id="CP076460">
    <property type="protein sequence ID" value="QWQ32409.1"/>
    <property type="molecule type" value="Genomic_DNA"/>
</dbReference>
<accession>A0A8F1MC84</accession>
<dbReference type="GO" id="GO:0006281">
    <property type="term" value="P:DNA repair"/>
    <property type="evidence" value="ECO:0007669"/>
    <property type="project" value="InterPro"/>
</dbReference>
<evidence type="ECO:0000313" key="4">
    <source>
        <dbReference type="Proteomes" id="UP000679129"/>
    </source>
</evidence>
<dbReference type="InterPro" id="IPR014048">
    <property type="entry name" value="MethylDNA_cys_MeTrfase_DNA-bd"/>
</dbReference>
<proteinExistence type="predicted"/>
<evidence type="ECO:0000256" key="1">
    <source>
        <dbReference type="ARBA" id="ARBA00022763"/>
    </source>
</evidence>
<dbReference type="InterPro" id="IPR052520">
    <property type="entry name" value="ATL_DNA_repair"/>
</dbReference>
<dbReference type="GO" id="GO:0003824">
    <property type="term" value="F:catalytic activity"/>
    <property type="evidence" value="ECO:0007669"/>
    <property type="project" value="InterPro"/>
</dbReference>
<dbReference type="Gene3D" id="1.10.10.10">
    <property type="entry name" value="Winged helix-like DNA-binding domain superfamily/Winged helix DNA-binding domain"/>
    <property type="match status" value="1"/>
</dbReference>
<keyword evidence="1" id="KW-0227">DNA damage</keyword>
<evidence type="ECO:0000259" key="2">
    <source>
        <dbReference type="Pfam" id="PF01035"/>
    </source>
</evidence>
<dbReference type="CDD" id="cd06445">
    <property type="entry name" value="ATase"/>
    <property type="match status" value="1"/>
</dbReference>
<protein>
    <submittedName>
        <fullName evidence="3">MGMT family protein</fullName>
    </submittedName>
</protein>
<dbReference type="PANTHER" id="PTHR42942">
    <property type="entry name" value="6-O-METHYLGUANINE DNA METHYLTRANSFERASE"/>
    <property type="match status" value="1"/>
</dbReference>
<dbReference type="PANTHER" id="PTHR42942:SF1">
    <property type="entry name" value="ALKYLTRANSFERASE-LIKE PROTEIN 1"/>
    <property type="match status" value="1"/>
</dbReference>
<dbReference type="Pfam" id="PF01035">
    <property type="entry name" value="DNA_binding_1"/>
    <property type="match status" value="1"/>
</dbReference>
<dbReference type="Proteomes" id="UP000679129">
    <property type="component" value="Chromosome"/>
</dbReference>
<organism evidence="3 4">
    <name type="scientific">Candidatus Minimicrobia naudis</name>
    <dbReference type="NCBI Taxonomy" id="2841263"/>
    <lineage>
        <taxon>Bacteria</taxon>
        <taxon>Candidatus Saccharimonadota</taxon>
        <taxon>Candidatus Saccharimonadota incertae sedis</taxon>
        <taxon>Candidatus Minimicrobia</taxon>
    </lineage>
</organism>
<dbReference type="InterPro" id="IPR036388">
    <property type="entry name" value="WH-like_DNA-bd_sf"/>
</dbReference>
<sequence length="113" mass="12257">MALLPSDNVTTYGDIAAMAGHPYAARQVGEIAHGGPSNLPWHRLVNSRGGLAVGFWRAKCIQRLMLEQDGILCDDRYRVVNLRSKMASEFIGSRSKLPLIVIIGPTASGKTSH</sequence>
<dbReference type="KEGG" id="mnd:KOY48_00785"/>
<feature type="domain" description="Methylated-DNA-[protein]-cysteine S-methyltransferase DNA binding" evidence="2">
    <location>
        <begin position="4"/>
        <end position="70"/>
    </location>
</feature>
<reference evidence="3" key="1">
    <citation type="submission" date="2021-06" db="EMBL/GenBank/DDBJ databases">
        <title>An adapted protocol for Saccharibacteria cultivation: two new species join this phylum of Candidate Phyla Radiations.</title>
        <authorList>
            <person name="Ibrahim A."/>
            <person name="Maatouk M."/>
            <person name="Zgheib R."/>
            <person name="Haddad G."/>
            <person name="Bou Khalil J."/>
            <person name="Raoult D."/>
            <person name="Bittar F."/>
        </authorList>
    </citation>
    <scope>NUCLEOTIDE SEQUENCE</scope>
    <source>
        <strain evidence="3">IHU1</strain>
    </source>
</reference>
<name>A0A8F1MC84_9BACT</name>
<dbReference type="AlphaFoldDB" id="A0A8F1MC84"/>
<gene>
    <name evidence="3" type="ORF">KOY48_00785</name>
</gene>
<dbReference type="SUPFAM" id="SSF46767">
    <property type="entry name" value="Methylated DNA-protein cysteine methyltransferase, C-terminal domain"/>
    <property type="match status" value="1"/>
</dbReference>
<evidence type="ECO:0000313" key="3">
    <source>
        <dbReference type="EMBL" id="QWQ32409.1"/>
    </source>
</evidence>